<dbReference type="Proteomes" id="UP000284416">
    <property type="component" value="Unassembled WGS sequence"/>
</dbReference>
<evidence type="ECO:0000313" key="2">
    <source>
        <dbReference type="Proteomes" id="UP000284416"/>
    </source>
</evidence>
<name>A0A417YRZ4_9BACI</name>
<sequence length="83" mass="9359">MSIFLLCLIGSMVGFSRYAQNTIKIEAPQVDNGKKVVVVLPNGKKVFTFDKLLVEENGKLYYKGERNTIDLTGGKVEYKEWGK</sequence>
<protein>
    <submittedName>
        <fullName evidence="1">Uncharacterized protein</fullName>
    </submittedName>
</protein>
<evidence type="ECO:0000313" key="1">
    <source>
        <dbReference type="EMBL" id="RHW38065.1"/>
    </source>
</evidence>
<gene>
    <name evidence="1" type="ORF">D1B31_14900</name>
</gene>
<proteinExistence type="predicted"/>
<comment type="caution">
    <text evidence="1">The sequence shown here is derived from an EMBL/GenBank/DDBJ whole genome shotgun (WGS) entry which is preliminary data.</text>
</comment>
<accession>A0A417YRZ4</accession>
<reference evidence="1 2" key="1">
    <citation type="journal article" date="2017" name="Int. J. Syst. Evol. Microbiol.">
        <title>Bacillus notoginsengisoli sp. nov., a novel bacterium isolated from the rhizosphere of Panax notoginseng.</title>
        <authorList>
            <person name="Zhang M.Y."/>
            <person name="Cheng J."/>
            <person name="Cai Y."/>
            <person name="Zhang T.Y."/>
            <person name="Wu Y.Y."/>
            <person name="Manikprabhu D."/>
            <person name="Li W.J."/>
            <person name="Zhang Y.X."/>
        </authorList>
    </citation>
    <scope>NUCLEOTIDE SEQUENCE [LARGE SCALE GENOMIC DNA]</scope>
    <source>
        <strain evidence="1 2">JCM 30743</strain>
    </source>
</reference>
<organism evidence="1 2">
    <name type="scientific">Neobacillus notoginsengisoli</name>
    <dbReference type="NCBI Taxonomy" id="1578198"/>
    <lineage>
        <taxon>Bacteria</taxon>
        <taxon>Bacillati</taxon>
        <taxon>Bacillota</taxon>
        <taxon>Bacilli</taxon>
        <taxon>Bacillales</taxon>
        <taxon>Bacillaceae</taxon>
        <taxon>Neobacillus</taxon>
    </lineage>
</organism>
<keyword evidence="2" id="KW-1185">Reference proteome</keyword>
<dbReference type="AlphaFoldDB" id="A0A417YRZ4"/>
<dbReference type="EMBL" id="QWEG01000009">
    <property type="protein sequence ID" value="RHW38065.1"/>
    <property type="molecule type" value="Genomic_DNA"/>
</dbReference>